<evidence type="ECO:0000256" key="2">
    <source>
        <dbReference type="ARBA" id="ARBA00022676"/>
    </source>
</evidence>
<dbReference type="Proteomes" id="UP000034664">
    <property type="component" value="Unassembled WGS sequence"/>
</dbReference>
<keyword evidence="3 5" id="KW-0808">Transferase</keyword>
<dbReference type="SUPFAM" id="SSF53448">
    <property type="entry name" value="Nucleotide-diphospho-sugar transferases"/>
    <property type="match status" value="1"/>
</dbReference>
<dbReference type="CDD" id="cd04186">
    <property type="entry name" value="GT_2_like_c"/>
    <property type="match status" value="1"/>
</dbReference>
<evidence type="ECO:0000313" key="6">
    <source>
        <dbReference type="Proteomes" id="UP000034664"/>
    </source>
</evidence>
<evidence type="ECO:0000256" key="1">
    <source>
        <dbReference type="ARBA" id="ARBA00006739"/>
    </source>
</evidence>
<keyword evidence="2" id="KW-0328">Glycosyltransferase</keyword>
<protein>
    <submittedName>
        <fullName evidence="5">Putative glycosyltransferase</fullName>
    </submittedName>
</protein>
<accession>A0A0G0VLJ4</accession>
<dbReference type="Pfam" id="PF00535">
    <property type="entry name" value="Glycos_transf_2"/>
    <property type="match status" value="1"/>
</dbReference>
<evidence type="ECO:0000259" key="4">
    <source>
        <dbReference type="Pfam" id="PF00535"/>
    </source>
</evidence>
<dbReference type="PANTHER" id="PTHR43179">
    <property type="entry name" value="RHAMNOSYLTRANSFERASE WBBL"/>
    <property type="match status" value="1"/>
</dbReference>
<gene>
    <name evidence="5" type="ORF">UU14_C0002G0013</name>
</gene>
<dbReference type="EMBL" id="LBZM01000002">
    <property type="protein sequence ID" value="KKR72760.1"/>
    <property type="molecule type" value="Genomic_DNA"/>
</dbReference>
<reference evidence="5 6" key="1">
    <citation type="journal article" date="2015" name="Nature">
        <title>rRNA introns, odd ribosomes, and small enigmatic genomes across a large radiation of phyla.</title>
        <authorList>
            <person name="Brown C.T."/>
            <person name="Hug L.A."/>
            <person name="Thomas B.C."/>
            <person name="Sharon I."/>
            <person name="Castelle C.J."/>
            <person name="Singh A."/>
            <person name="Wilkins M.J."/>
            <person name="Williams K.H."/>
            <person name="Banfield J.F."/>
        </authorList>
    </citation>
    <scope>NUCLEOTIDE SEQUENCE [LARGE SCALE GENOMIC DNA]</scope>
</reference>
<evidence type="ECO:0000256" key="3">
    <source>
        <dbReference type="ARBA" id="ARBA00022679"/>
    </source>
</evidence>
<comment type="similarity">
    <text evidence="1">Belongs to the glycosyltransferase 2 family.</text>
</comment>
<dbReference type="PANTHER" id="PTHR43179:SF12">
    <property type="entry name" value="GALACTOFURANOSYLTRANSFERASE GLFT2"/>
    <property type="match status" value="1"/>
</dbReference>
<dbReference type="InterPro" id="IPR001173">
    <property type="entry name" value="Glyco_trans_2-like"/>
</dbReference>
<dbReference type="GO" id="GO:0016757">
    <property type="term" value="F:glycosyltransferase activity"/>
    <property type="evidence" value="ECO:0007669"/>
    <property type="project" value="UniProtKB-KW"/>
</dbReference>
<dbReference type="Gene3D" id="3.90.550.10">
    <property type="entry name" value="Spore Coat Polysaccharide Biosynthesis Protein SpsA, Chain A"/>
    <property type="match status" value="1"/>
</dbReference>
<organism evidence="5 6">
    <name type="scientific">Candidatus Roizmanbacteria bacterium GW2011_GWB1_40_7</name>
    <dbReference type="NCBI Taxonomy" id="1618482"/>
    <lineage>
        <taxon>Bacteria</taxon>
        <taxon>Candidatus Roizmaniibacteriota</taxon>
    </lineage>
</organism>
<proteinExistence type="inferred from homology"/>
<evidence type="ECO:0000313" key="5">
    <source>
        <dbReference type="EMBL" id="KKR72760.1"/>
    </source>
</evidence>
<comment type="caution">
    <text evidence="5">The sequence shown here is derived from an EMBL/GenBank/DDBJ whole genome shotgun (WGS) entry which is preliminary data.</text>
</comment>
<dbReference type="InterPro" id="IPR029044">
    <property type="entry name" value="Nucleotide-diphossugar_trans"/>
</dbReference>
<sequence>MKTVGIVLINFNSWEETKECLESLSHVVSDTAEVKIVLVDNASKESIKYQVSSIKKKHKITVSLIENTENLGFAGGNNTGIRELLKEQVDYIMLLNNDTLVDKNFMDPLIELFETEPNAGISSPKIYFAPGYEFHKDRYKESEKGNVIWYAGGSIDWDNVYASHRGVDEVDIGRYNSAKKTPFISGCCMIIKREVIEKIGVLDGRYFMYLEDVDFCMRAKQAGFGLWYVPQSYIWHKNAQSSGKSGSDIHVYYQTRNRLLFGFRYASLRTKLALVRDSLRIVSKGGIRKKAVFDYYLGRLGKNINLSLRGA</sequence>
<dbReference type="AlphaFoldDB" id="A0A0G0VLJ4"/>
<feature type="domain" description="Glycosyltransferase 2-like" evidence="4">
    <location>
        <begin position="6"/>
        <end position="200"/>
    </location>
</feature>
<name>A0A0G0VLJ4_9BACT</name>